<evidence type="ECO:0000313" key="2">
    <source>
        <dbReference type="EMBL" id="KAK3907161.1"/>
    </source>
</evidence>
<protein>
    <submittedName>
        <fullName evidence="2">Tyrosine--tRNA ligase</fullName>
    </submittedName>
</protein>
<proteinExistence type="predicted"/>
<accession>A0AAE1L4L1</accession>
<gene>
    <name evidence="2" type="ORF">KUF71_000081</name>
</gene>
<sequence>MSDHADNSNNIVAIIEDPEFKTSYKLTLPAPKMQAFLNNPQIIAAYKQGMRARALAIQQRGFTPTKNVESPVTGQNVDISVTPNVPETVNDWAQSQDDIFEDSGFSEDSNSFTHGTKFVKLLNIPEDWNAFQEVLLYEFNSKLQNVPELEDGSGKKNFAVTWQKKDGFYLIEFVSESAAKAASNLHVSLMGLVLQLEWVKDVTDYTNTDASIIKLGTKFAKVINVPEDWDCFQEVLLYEINSKLQRVENLKDERGKKEFAISCQKDSDDGFFYVEPTASVFHGNRRFADCDPIAQFDRFDPRTTIGLPLEVRAVSRALDFLIPVSEALPQRAAATGNVKREKHFPEWESNFGPLTSVIRALPTEPRRHDDCIVRRVRVVFALSSWLEAAGYAANTARTRRTVQSSWRRGSVGRARNTEFVSERAAQFCSALQISLMGIDISFEWVQLPSTDDDNYGLWTPPTVHKFLDALQELKNKKPVNKWNELDWRAISKTVGLPPDTCKAKKRKMYNQHSSIAKSGKASSWPYLAKVHKLKHNSLEKGPKIIIQNIAPADVADDSNSTGRASSGPKRSRRDRPCSTRNRAGTSSRTRLHDLLEKSVQSIDTISKAMLERNQIIQQRLQESF</sequence>
<dbReference type="AlphaFoldDB" id="A0AAE1L4L1"/>
<feature type="compositionally biased region" description="Polar residues" evidence="1">
    <location>
        <begin position="578"/>
        <end position="588"/>
    </location>
</feature>
<keyword evidence="3" id="KW-1185">Reference proteome</keyword>
<dbReference type="EMBL" id="JAHWGI010000001">
    <property type="protein sequence ID" value="KAK3907161.1"/>
    <property type="molecule type" value="Genomic_DNA"/>
</dbReference>
<feature type="region of interest" description="Disordered" evidence="1">
    <location>
        <begin position="554"/>
        <end position="591"/>
    </location>
</feature>
<keyword evidence="2" id="KW-0436">Ligase</keyword>
<reference evidence="2" key="1">
    <citation type="submission" date="2021-07" db="EMBL/GenBank/DDBJ databases">
        <authorList>
            <person name="Catto M.A."/>
            <person name="Jacobson A."/>
            <person name="Kennedy G."/>
            <person name="Labadie P."/>
            <person name="Hunt B.G."/>
            <person name="Srinivasan R."/>
        </authorList>
    </citation>
    <scope>NUCLEOTIDE SEQUENCE</scope>
    <source>
        <strain evidence="2">PL_HMW_Pooled</strain>
        <tissue evidence="2">Head</tissue>
    </source>
</reference>
<organism evidence="2 3">
    <name type="scientific">Frankliniella fusca</name>
    <dbReference type="NCBI Taxonomy" id="407009"/>
    <lineage>
        <taxon>Eukaryota</taxon>
        <taxon>Metazoa</taxon>
        <taxon>Ecdysozoa</taxon>
        <taxon>Arthropoda</taxon>
        <taxon>Hexapoda</taxon>
        <taxon>Insecta</taxon>
        <taxon>Pterygota</taxon>
        <taxon>Neoptera</taxon>
        <taxon>Paraneoptera</taxon>
        <taxon>Thysanoptera</taxon>
        <taxon>Terebrantia</taxon>
        <taxon>Thripoidea</taxon>
        <taxon>Thripidae</taxon>
        <taxon>Frankliniella</taxon>
    </lineage>
</organism>
<evidence type="ECO:0000256" key="1">
    <source>
        <dbReference type="SAM" id="MobiDB-lite"/>
    </source>
</evidence>
<dbReference type="GO" id="GO:0016874">
    <property type="term" value="F:ligase activity"/>
    <property type="evidence" value="ECO:0007669"/>
    <property type="project" value="UniProtKB-KW"/>
</dbReference>
<comment type="caution">
    <text evidence="2">The sequence shown here is derived from an EMBL/GenBank/DDBJ whole genome shotgun (WGS) entry which is preliminary data.</text>
</comment>
<name>A0AAE1L4L1_9NEOP</name>
<evidence type="ECO:0000313" key="3">
    <source>
        <dbReference type="Proteomes" id="UP001219518"/>
    </source>
</evidence>
<dbReference type="Proteomes" id="UP001219518">
    <property type="component" value="Unassembled WGS sequence"/>
</dbReference>
<reference evidence="2" key="2">
    <citation type="journal article" date="2023" name="BMC Genomics">
        <title>Pest status, molecular evolution, and epigenetic factors derived from the genome assembly of Frankliniella fusca, a thysanopteran phytovirus vector.</title>
        <authorList>
            <person name="Catto M.A."/>
            <person name="Labadie P.E."/>
            <person name="Jacobson A.L."/>
            <person name="Kennedy G.G."/>
            <person name="Srinivasan R."/>
            <person name="Hunt B.G."/>
        </authorList>
    </citation>
    <scope>NUCLEOTIDE SEQUENCE</scope>
    <source>
        <strain evidence="2">PL_HMW_Pooled</strain>
    </source>
</reference>